<proteinExistence type="predicted"/>
<feature type="region of interest" description="Disordered" evidence="1">
    <location>
        <begin position="22"/>
        <end position="64"/>
    </location>
</feature>
<sequence>MVCAKLYFTNNLSVPVRATEPLDQSSGAPVFRDRLRPVVKAPPSASQTTSLEGSATNRTASTASRRFASTKRCFGLTTTTTATTAMTTITTGGADSIGEAGTPIDGDLGARKGQPRSTPASGGTGGCQLSDAVWSRTVRLHRLVLLRHSGVHGITAADWFLLPGRSSRPTGRNGIPQKSTASSAWAGLMQAQLAGFAETRGLSSSSGGGFGVGLVLGELHAWGSLRDVFGSTCWRQVGRSPKPGVLRRASLSTEGRDDAGVEACITSIVLKMSTSLASGLSYLHSGNSSLVPLLADTFARLSSA</sequence>
<evidence type="ECO:0000256" key="1">
    <source>
        <dbReference type="SAM" id="MobiDB-lite"/>
    </source>
</evidence>
<dbReference type="AlphaFoldDB" id="A0A448WKW2"/>
<evidence type="ECO:0000313" key="3">
    <source>
        <dbReference type="Proteomes" id="UP000784294"/>
    </source>
</evidence>
<accession>A0A448WKW2</accession>
<gene>
    <name evidence="2" type="ORF">PXEA_LOCUS7733</name>
</gene>
<protein>
    <submittedName>
        <fullName evidence="2">Uncharacterized protein</fullName>
    </submittedName>
</protein>
<name>A0A448WKW2_9PLAT</name>
<dbReference type="Proteomes" id="UP000784294">
    <property type="component" value="Unassembled WGS sequence"/>
</dbReference>
<evidence type="ECO:0000313" key="2">
    <source>
        <dbReference type="EMBL" id="VEL14293.1"/>
    </source>
</evidence>
<organism evidence="2 3">
    <name type="scientific">Protopolystoma xenopodis</name>
    <dbReference type="NCBI Taxonomy" id="117903"/>
    <lineage>
        <taxon>Eukaryota</taxon>
        <taxon>Metazoa</taxon>
        <taxon>Spiralia</taxon>
        <taxon>Lophotrochozoa</taxon>
        <taxon>Platyhelminthes</taxon>
        <taxon>Monogenea</taxon>
        <taxon>Polyopisthocotylea</taxon>
        <taxon>Polystomatidea</taxon>
        <taxon>Polystomatidae</taxon>
        <taxon>Protopolystoma</taxon>
    </lineage>
</organism>
<comment type="caution">
    <text evidence="2">The sequence shown here is derived from an EMBL/GenBank/DDBJ whole genome shotgun (WGS) entry which is preliminary data.</text>
</comment>
<feature type="region of interest" description="Disordered" evidence="1">
    <location>
        <begin position="105"/>
        <end position="126"/>
    </location>
</feature>
<reference evidence="2" key="1">
    <citation type="submission" date="2018-11" db="EMBL/GenBank/DDBJ databases">
        <authorList>
            <consortium name="Pathogen Informatics"/>
        </authorList>
    </citation>
    <scope>NUCLEOTIDE SEQUENCE</scope>
</reference>
<keyword evidence="3" id="KW-1185">Reference proteome</keyword>
<dbReference type="EMBL" id="CAAALY010020645">
    <property type="protein sequence ID" value="VEL14293.1"/>
    <property type="molecule type" value="Genomic_DNA"/>
</dbReference>
<feature type="compositionally biased region" description="Polar residues" evidence="1">
    <location>
        <begin position="44"/>
        <end position="64"/>
    </location>
</feature>